<evidence type="ECO:0000256" key="3">
    <source>
        <dbReference type="SAM" id="MobiDB-lite"/>
    </source>
</evidence>
<dbReference type="SMART" id="SM00637">
    <property type="entry name" value="CBD_II"/>
    <property type="match status" value="1"/>
</dbReference>
<dbReference type="Pfam" id="PF21340">
    <property type="entry name" value="Polysacc_lyase-like"/>
    <property type="match status" value="1"/>
</dbReference>
<dbReference type="InterPro" id="IPR048955">
    <property type="entry name" value="Cip1-like_core"/>
</dbReference>
<dbReference type="PROSITE" id="PS51257">
    <property type="entry name" value="PROKAR_LIPOPROTEIN"/>
    <property type="match status" value="1"/>
</dbReference>
<gene>
    <name evidence="5" type="ORF">GCM10023336_02370</name>
</gene>
<dbReference type="Pfam" id="PF00553">
    <property type="entry name" value="CBM_2"/>
    <property type="match status" value="1"/>
</dbReference>
<proteinExistence type="predicted"/>
<protein>
    <submittedName>
        <fullName evidence="5">Cellulose-binding domain-containing protein</fullName>
    </submittedName>
</protein>
<feature type="region of interest" description="Disordered" evidence="3">
    <location>
        <begin position="145"/>
        <end position="182"/>
    </location>
</feature>
<comment type="caution">
    <text evidence="5">The sequence shown here is derived from an EMBL/GenBank/DDBJ whole genome shotgun (WGS) entry which is preliminary data.</text>
</comment>
<evidence type="ECO:0000313" key="6">
    <source>
        <dbReference type="Proteomes" id="UP001500124"/>
    </source>
</evidence>
<sequence>MTRTVRPPGRRGLRVAALLAVVGTVLACLAGYGVRGTARAADGGAVCRVAWTADQWPGGFTAQVSVTNLGPAVSGWELGWTFGAGQRVTSAWNARVSQSGAAVTAGSLDYNGTLATGAAASFGFQGTWSGANPAPADFTFNGVSCAGGSGGSPTPSGPPPGSPSPTPSGGTPTPSGGTPTPGCGGAVVCSGFEDQTGSAPSGDWTVAAPDCAGSGKATVDTSVAHSGSRSVRVDGAAGYCNHVFVATTKDVSAVGPVVYGRVWVRHTTPLPAAHIAMLTLADARDGGRDLRMGGQNGALQWNRQSDDATLPAQSPAGVALSTPLPTGRWVCLRFAVDTTRQSMDTWLDDQQIAGLHVDGSPTQDVDAQWLSRTTAPRPTTFRLGWESYGTGDDTLWYDDVALGSTPQSC</sequence>
<feature type="compositionally biased region" description="Low complexity" evidence="3">
    <location>
        <begin position="167"/>
        <end position="181"/>
    </location>
</feature>
<keyword evidence="6" id="KW-1185">Reference proteome</keyword>
<evidence type="ECO:0000256" key="1">
    <source>
        <dbReference type="ARBA" id="ARBA00022729"/>
    </source>
</evidence>
<dbReference type="PROSITE" id="PS51173">
    <property type="entry name" value="CBM2"/>
    <property type="match status" value="1"/>
</dbReference>
<dbReference type="Proteomes" id="UP001500124">
    <property type="component" value="Unassembled WGS sequence"/>
</dbReference>
<name>A0ABP9JT64_9ACTN</name>
<evidence type="ECO:0000313" key="5">
    <source>
        <dbReference type="EMBL" id="GAA5041849.1"/>
    </source>
</evidence>
<dbReference type="EMBL" id="BAABKC010000002">
    <property type="protein sequence ID" value="GAA5041849.1"/>
    <property type="molecule type" value="Genomic_DNA"/>
</dbReference>
<keyword evidence="2" id="KW-0119">Carbohydrate metabolism</keyword>
<dbReference type="RefSeq" id="WP_345666608.1">
    <property type="nucleotide sequence ID" value="NZ_BAABKC010000002.1"/>
</dbReference>
<dbReference type="InterPro" id="IPR001919">
    <property type="entry name" value="CBD2"/>
</dbReference>
<dbReference type="InterPro" id="IPR008965">
    <property type="entry name" value="CBM2/CBM3_carb-bd_dom_sf"/>
</dbReference>
<dbReference type="Gene3D" id="2.60.40.290">
    <property type="match status" value="1"/>
</dbReference>
<dbReference type="Gene3D" id="2.60.120.200">
    <property type="match status" value="1"/>
</dbReference>
<reference evidence="6" key="1">
    <citation type="journal article" date="2019" name="Int. J. Syst. Evol. Microbiol.">
        <title>The Global Catalogue of Microorganisms (GCM) 10K type strain sequencing project: providing services to taxonomists for standard genome sequencing and annotation.</title>
        <authorList>
            <consortium name="The Broad Institute Genomics Platform"/>
            <consortium name="The Broad Institute Genome Sequencing Center for Infectious Disease"/>
            <person name="Wu L."/>
            <person name="Ma J."/>
        </authorList>
    </citation>
    <scope>NUCLEOTIDE SEQUENCE [LARGE SCALE GENOMIC DNA]</scope>
    <source>
        <strain evidence="6">JCM 18410</strain>
    </source>
</reference>
<keyword evidence="2" id="KW-0624">Polysaccharide degradation</keyword>
<feature type="domain" description="CBM2" evidence="4">
    <location>
        <begin position="40"/>
        <end position="148"/>
    </location>
</feature>
<organism evidence="5 6">
    <name type="scientific">Streptomyces similanensis</name>
    <dbReference type="NCBI Taxonomy" id="1274988"/>
    <lineage>
        <taxon>Bacteria</taxon>
        <taxon>Bacillati</taxon>
        <taxon>Actinomycetota</taxon>
        <taxon>Actinomycetes</taxon>
        <taxon>Kitasatosporales</taxon>
        <taxon>Streptomycetaceae</taxon>
        <taxon>Streptomyces</taxon>
    </lineage>
</organism>
<accession>A0ABP9JT64</accession>
<evidence type="ECO:0000259" key="4">
    <source>
        <dbReference type="PROSITE" id="PS51173"/>
    </source>
</evidence>
<dbReference type="InterPro" id="IPR012291">
    <property type="entry name" value="CBM2_carb-bd_dom_sf"/>
</dbReference>
<keyword evidence="1" id="KW-0732">Signal</keyword>
<dbReference type="SUPFAM" id="SSF49384">
    <property type="entry name" value="Carbohydrate-binding domain"/>
    <property type="match status" value="1"/>
</dbReference>
<feature type="compositionally biased region" description="Pro residues" evidence="3">
    <location>
        <begin position="155"/>
        <end position="166"/>
    </location>
</feature>
<evidence type="ECO:0000256" key="2">
    <source>
        <dbReference type="ARBA" id="ARBA00023326"/>
    </source>
</evidence>